<dbReference type="EC" id="2.6.1.-" evidence="6"/>
<dbReference type="InterPro" id="IPR004839">
    <property type="entry name" value="Aminotransferase_I/II_large"/>
</dbReference>
<dbReference type="RefSeq" id="WP_132359979.1">
    <property type="nucleotide sequence ID" value="NZ_JAAWVT010000001.1"/>
</dbReference>
<organism evidence="8 9">
    <name type="scientific">Paeniglutamicibacter terrestris</name>
    <dbReference type="NCBI Taxonomy" id="2723403"/>
    <lineage>
        <taxon>Bacteria</taxon>
        <taxon>Bacillati</taxon>
        <taxon>Actinomycetota</taxon>
        <taxon>Actinomycetes</taxon>
        <taxon>Micrococcales</taxon>
        <taxon>Micrococcaceae</taxon>
        <taxon>Paeniglutamicibacter</taxon>
    </lineage>
</organism>
<reference evidence="8 9" key="1">
    <citation type="submission" date="2020-04" db="EMBL/GenBank/DDBJ databases">
        <title>Paeniglutamicibacter sp. ANT13_2, a novel actinomycete isolated from sediment in Antarctica.</title>
        <authorList>
            <person name="Sakdapetsiri C."/>
            <person name="Pinyakong O."/>
        </authorList>
    </citation>
    <scope>NUCLEOTIDE SEQUENCE [LARGE SCALE GENOMIC DNA]</scope>
    <source>
        <strain evidence="8 9">ANT13_2</strain>
    </source>
</reference>
<keyword evidence="4 6" id="KW-0808">Transferase</keyword>
<dbReference type="InterPro" id="IPR050596">
    <property type="entry name" value="AspAT/PAT-like"/>
</dbReference>
<dbReference type="PANTHER" id="PTHR46383:SF2">
    <property type="entry name" value="AMINOTRANSFERASE"/>
    <property type="match status" value="1"/>
</dbReference>
<keyword evidence="9" id="KW-1185">Reference proteome</keyword>
<name>A0ABX1G2Q7_9MICC</name>
<gene>
    <name evidence="8" type="ORF">HED64_03330</name>
</gene>
<dbReference type="GO" id="GO:0008483">
    <property type="term" value="F:transaminase activity"/>
    <property type="evidence" value="ECO:0007669"/>
    <property type="project" value="UniProtKB-KW"/>
</dbReference>
<dbReference type="Pfam" id="PF00155">
    <property type="entry name" value="Aminotran_1_2"/>
    <property type="match status" value="1"/>
</dbReference>
<protein>
    <recommendedName>
        <fullName evidence="6">Aminotransferase</fullName>
        <ecNumber evidence="6">2.6.1.-</ecNumber>
    </recommendedName>
</protein>
<evidence type="ECO:0000256" key="4">
    <source>
        <dbReference type="ARBA" id="ARBA00022679"/>
    </source>
</evidence>
<evidence type="ECO:0000313" key="8">
    <source>
        <dbReference type="EMBL" id="NKG19742.1"/>
    </source>
</evidence>
<evidence type="ECO:0000313" key="9">
    <source>
        <dbReference type="Proteomes" id="UP000746595"/>
    </source>
</evidence>
<comment type="caution">
    <text evidence="8">The sequence shown here is derived from an EMBL/GenBank/DDBJ whole genome shotgun (WGS) entry which is preliminary data.</text>
</comment>
<evidence type="ECO:0000256" key="5">
    <source>
        <dbReference type="ARBA" id="ARBA00022898"/>
    </source>
</evidence>
<proteinExistence type="inferred from homology"/>
<dbReference type="InterPro" id="IPR004838">
    <property type="entry name" value="NHTrfase_class1_PyrdxlP-BS"/>
</dbReference>
<comment type="cofactor">
    <cofactor evidence="1 6">
        <name>pyridoxal 5'-phosphate</name>
        <dbReference type="ChEBI" id="CHEBI:597326"/>
    </cofactor>
</comment>
<dbReference type="InterPro" id="IPR015421">
    <property type="entry name" value="PyrdxlP-dep_Trfase_major"/>
</dbReference>
<keyword evidence="5" id="KW-0663">Pyridoxal phosphate</keyword>
<dbReference type="EMBL" id="JAAWVT010000001">
    <property type="protein sequence ID" value="NKG19742.1"/>
    <property type="molecule type" value="Genomic_DNA"/>
</dbReference>
<dbReference type="InterPro" id="IPR015424">
    <property type="entry name" value="PyrdxlP-dep_Trfase"/>
</dbReference>
<sequence>MQRSLKVADRAKVPAFEVMNILDRVAQLRAQGRDVISLCAGEPNAGAPAAVSQRAAEIHGSGSPMTYTPALGILELRAAIAGHYKHWYDIDVPARNVAVTTGSSGAFMLTFLTAFNAGDKVALARPGYPAYANILRTLGIEVIELDAGPLSRYQPTVALLEAAWQEHGELDGLMLASPANPTGTMVTGAELAELTAWCRARGVRLISDEIYHGIDYPQPGIEARRSVCAWELDTNAIVISSFSKYWGMTGWRLGWSLVPDDMLPTVDALAGNVALCPPAPAQYAALAAFSEVSYAEAEERVAEFARTRAAVLGSIQRLGWGEHAPADGAFYVYADLGEALGTYENSTQYCAALLENAGVAIVPGTDFDPVHGARHVRLSFAAGYDAVTEAIERIVRFQANIEKDD</sequence>
<evidence type="ECO:0000256" key="1">
    <source>
        <dbReference type="ARBA" id="ARBA00001933"/>
    </source>
</evidence>
<evidence type="ECO:0000256" key="6">
    <source>
        <dbReference type="RuleBase" id="RU000481"/>
    </source>
</evidence>
<dbReference type="PROSITE" id="PS00105">
    <property type="entry name" value="AA_TRANSFER_CLASS_1"/>
    <property type="match status" value="1"/>
</dbReference>
<evidence type="ECO:0000256" key="2">
    <source>
        <dbReference type="ARBA" id="ARBA00007441"/>
    </source>
</evidence>
<evidence type="ECO:0000259" key="7">
    <source>
        <dbReference type="Pfam" id="PF00155"/>
    </source>
</evidence>
<dbReference type="SUPFAM" id="SSF53383">
    <property type="entry name" value="PLP-dependent transferases"/>
    <property type="match status" value="1"/>
</dbReference>
<keyword evidence="3 6" id="KW-0032">Aminotransferase</keyword>
<accession>A0ABX1G2Q7</accession>
<dbReference type="Proteomes" id="UP000746595">
    <property type="component" value="Unassembled WGS sequence"/>
</dbReference>
<dbReference type="PANTHER" id="PTHR46383">
    <property type="entry name" value="ASPARTATE AMINOTRANSFERASE"/>
    <property type="match status" value="1"/>
</dbReference>
<dbReference type="CDD" id="cd00609">
    <property type="entry name" value="AAT_like"/>
    <property type="match status" value="1"/>
</dbReference>
<feature type="domain" description="Aminotransferase class I/classII large" evidence="7">
    <location>
        <begin position="34"/>
        <end position="393"/>
    </location>
</feature>
<comment type="similarity">
    <text evidence="2 6">Belongs to the class-I pyridoxal-phosphate-dependent aminotransferase family.</text>
</comment>
<dbReference type="Gene3D" id="3.40.640.10">
    <property type="entry name" value="Type I PLP-dependent aspartate aminotransferase-like (Major domain)"/>
    <property type="match status" value="1"/>
</dbReference>
<evidence type="ECO:0000256" key="3">
    <source>
        <dbReference type="ARBA" id="ARBA00022576"/>
    </source>
</evidence>